<keyword evidence="1" id="KW-0812">Transmembrane</keyword>
<feature type="transmembrane region" description="Helical" evidence="1">
    <location>
        <begin position="6"/>
        <end position="28"/>
    </location>
</feature>
<dbReference type="RefSeq" id="WP_135265487.1">
    <property type="nucleotide sequence ID" value="NZ_SMLM01000004.1"/>
</dbReference>
<keyword evidence="1" id="KW-0472">Membrane</keyword>
<dbReference type="AlphaFoldDB" id="A0A4Z0BLH5"/>
<dbReference type="EMBL" id="SMLM01000004">
    <property type="protein sequence ID" value="TFY99259.1"/>
    <property type="molecule type" value="Genomic_DNA"/>
</dbReference>
<gene>
    <name evidence="2" type="ORF">EZ313_22100</name>
</gene>
<comment type="caution">
    <text evidence="2">The sequence shown here is derived from an EMBL/GenBank/DDBJ whole genome shotgun (WGS) entry which is preliminary data.</text>
</comment>
<keyword evidence="3" id="KW-1185">Reference proteome</keyword>
<evidence type="ECO:0000313" key="2">
    <source>
        <dbReference type="EMBL" id="TFY99259.1"/>
    </source>
</evidence>
<reference evidence="2 3" key="1">
    <citation type="submission" date="2019-03" db="EMBL/GenBank/DDBJ databases">
        <title>Ramlibacter henchirensis DSM 14656, whole genome shotgun sequence.</title>
        <authorList>
            <person name="Zhang X."/>
            <person name="Feng G."/>
            <person name="Zhu H."/>
        </authorList>
    </citation>
    <scope>NUCLEOTIDE SEQUENCE [LARGE SCALE GENOMIC DNA]</scope>
    <source>
        <strain evidence="2 3">DSM 14656</strain>
    </source>
</reference>
<name>A0A4Z0BLH5_9BURK</name>
<keyword evidence="1" id="KW-1133">Transmembrane helix</keyword>
<evidence type="ECO:0000256" key="1">
    <source>
        <dbReference type="SAM" id="Phobius"/>
    </source>
</evidence>
<dbReference type="Proteomes" id="UP000298180">
    <property type="component" value="Unassembled WGS sequence"/>
</dbReference>
<organism evidence="2 3">
    <name type="scientific">Ramlibacter henchirensis</name>
    <dbReference type="NCBI Taxonomy" id="204072"/>
    <lineage>
        <taxon>Bacteria</taxon>
        <taxon>Pseudomonadati</taxon>
        <taxon>Pseudomonadota</taxon>
        <taxon>Betaproteobacteria</taxon>
        <taxon>Burkholderiales</taxon>
        <taxon>Comamonadaceae</taxon>
        <taxon>Ramlibacter</taxon>
    </lineage>
</organism>
<protein>
    <submittedName>
        <fullName evidence="2">Uncharacterized protein</fullName>
    </submittedName>
</protein>
<evidence type="ECO:0000313" key="3">
    <source>
        <dbReference type="Proteomes" id="UP000298180"/>
    </source>
</evidence>
<accession>A0A4Z0BLH5</accession>
<proteinExistence type="predicted"/>
<sequence>MDKFVKASVIAGALMGGGGVFYHYVVFLPGVERAKSEKEAAAEHQKEQAAAARRAAYERCNRSARAIYDMDWANACKLKASRNKTEYQHCLRDPLVAGNPYLGKSHCEKMYGQQEQSDECSLSTSQANYLNSRLKESQERCLAEARTGLGLD</sequence>